<sequence>MLPVEVCAAFGVAADSAVRLPGGAGECWRAGGLVLKPGHSLAAGSWLAEVFADLSGPGFQVPRPVRAADGSWVVDGWAAWTALDGEPAPVKRWPELVTATRGFHAALAGVPAPRWVGRRRDRWAVADRVIWEGVNVDVAPELADLVDALMAACRPLRLPSQLVHGDIAGNVLFADGQPPAVIDFSPGWRPAGYALAVAAVDVLAWSAAPPDILDELADDEEIDQLLLRALAWRLVTESLGRTDADSRRAVRRANEPVVDLLLSRVAGRPPTIAPITDRDLAESTSRLLGCEITGLRPVSGGHSRAVTRLADRADGGTVFAKAGSELEVTVYEALSGSSFLPRQLAATREPVPTLVLEALDPSGWVHEWTPQLIDATRGLLREVHALTVPGVPALGAVANPWDAIAADPTRLLRMLVCTDEWLSKHLDTLRAAAATAPTAGESLIHRDVRAANLWCQGGRLVLVDWASAAIGDPWLDHHLWLVAVHAEGGPAPDAAEGPHAAGHAALIAGQQPLLTPSRDADPELFAQRRRRLEVALSWAARRLDIAPPYQGRPT</sequence>
<accession>A0A3E0H0P3</accession>
<reference evidence="1 2" key="1">
    <citation type="submission" date="2018-08" db="EMBL/GenBank/DDBJ databases">
        <title>Genomic Encyclopedia of Archaeal and Bacterial Type Strains, Phase II (KMG-II): from individual species to whole genera.</title>
        <authorList>
            <person name="Goeker M."/>
        </authorList>
    </citation>
    <scope>NUCLEOTIDE SEQUENCE [LARGE SCALE GENOMIC DNA]</scope>
    <source>
        <strain evidence="1 2">DSM 45791</strain>
    </source>
</reference>
<name>A0A3E0H0P3_9PSEU</name>
<dbReference type="SUPFAM" id="SSF56112">
    <property type="entry name" value="Protein kinase-like (PK-like)"/>
    <property type="match status" value="2"/>
</dbReference>
<keyword evidence="2" id="KW-1185">Reference proteome</keyword>
<comment type="caution">
    <text evidence="1">The sequence shown here is derived from an EMBL/GenBank/DDBJ whole genome shotgun (WGS) entry which is preliminary data.</text>
</comment>
<dbReference type="OrthoDB" id="4427130at2"/>
<proteinExistence type="predicted"/>
<evidence type="ECO:0000313" key="1">
    <source>
        <dbReference type="EMBL" id="REH36201.1"/>
    </source>
</evidence>
<evidence type="ECO:0000313" key="2">
    <source>
        <dbReference type="Proteomes" id="UP000256269"/>
    </source>
</evidence>
<dbReference type="Gene3D" id="3.90.1200.10">
    <property type="match status" value="2"/>
</dbReference>
<dbReference type="EMBL" id="QUNO01000016">
    <property type="protein sequence ID" value="REH36201.1"/>
    <property type="molecule type" value="Genomic_DNA"/>
</dbReference>
<gene>
    <name evidence="1" type="ORF">BCF44_11670</name>
</gene>
<dbReference type="RefSeq" id="WP_147328790.1">
    <property type="nucleotide sequence ID" value="NZ_CP144375.1"/>
</dbReference>
<organism evidence="1 2">
    <name type="scientific">Kutzneria buriramensis</name>
    <dbReference type="NCBI Taxonomy" id="1045776"/>
    <lineage>
        <taxon>Bacteria</taxon>
        <taxon>Bacillati</taxon>
        <taxon>Actinomycetota</taxon>
        <taxon>Actinomycetes</taxon>
        <taxon>Pseudonocardiales</taxon>
        <taxon>Pseudonocardiaceae</taxon>
        <taxon>Kutzneria</taxon>
    </lineage>
</organism>
<dbReference type="AlphaFoldDB" id="A0A3E0H0P3"/>
<dbReference type="Proteomes" id="UP000256269">
    <property type="component" value="Unassembled WGS sequence"/>
</dbReference>
<dbReference type="InterPro" id="IPR011009">
    <property type="entry name" value="Kinase-like_dom_sf"/>
</dbReference>
<protein>
    <submittedName>
        <fullName evidence="1">Uncharacterized protein (TIGR02569 family)</fullName>
    </submittedName>
</protein>